<dbReference type="InterPro" id="IPR053354">
    <property type="entry name" value="MGDG_epimerase"/>
</dbReference>
<proteinExistence type="predicted"/>
<evidence type="ECO:0000313" key="3">
    <source>
        <dbReference type="Proteomes" id="UP000011083"/>
    </source>
</evidence>
<dbReference type="PANTHER" id="PTHR43558">
    <property type="entry name" value="REDUCTASE, PUTATIVE (AFU_ORTHOLOGUE AFUA_3G10540)-RELATED"/>
    <property type="match status" value="1"/>
</dbReference>
<name>L8HGM3_ACACF</name>
<dbReference type="EMBL" id="KB007831">
    <property type="protein sequence ID" value="ELR24310.1"/>
    <property type="molecule type" value="Genomic_DNA"/>
</dbReference>
<sequence length="454" mass="50712">MRKRREAERIEYLRYLINQQRLPTGLVGLALSYLPYARLLDLQRAEPAFLSRDHLVTADVTNLCIWRDGLSLLAGATGDASTTSKLLMRVYDHLELLQRRALDADERDPRKYSPVIPGHAPPPPETTSSGSLAVVPSLEEFKRRLDAFTNGQLRHLNWDNLFLAGGSVVACLLPEADVDPALWGQGDIDLWIVGLNPHQARAKVSTVREVYEQVRRAQSESEVCVVRTKNAVSICTRHPSRTVQIILRLYRSPAHVLGAFDLDCVAVLAMPRCLRALTTKTNLMELSSLRTLSYSCEFRAVKYCRRGFALRVFDAQQLLQDRAKGRDVHPGVPLVQADGVALAKIVGLQFALDTLKAAPEKKQTNAGEPDKEAGDGGAAYDETYIPYGPTWDGPRIRRFLERKQARERAQLRQSGAIASVRDYAPFFVFGASLDQVTNHSRAHLHLPFTLVEQS</sequence>
<dbReference type="OrthoDB" id="20020at2759"/>
<reference evidence="2 3" key="1">
    <citation type="journal article" date="2013" name="Genome Biol.">
        <title>Genome of Acanthamoeba castellanii highlights extensive lateral gene transfer and early evolution of tyrosine kinase signaling.</title>
        <authorList>
            <person name="Clarke M."/>
            <person name="Lohan A.J."/>
            <person name="Liu B."/>
            <person name="Lagkouvardos I."/>
            <person name="Roy S."/>
            <person name="Zafar N."/>
            <person name="Bertelli C."/>
            <person name="Schilde C."/>
            <person name="Kianianmomeni A."/>
            <person name="Burglin T.R."/>
            <person name="Frech C."/>
            <person name="Turcotte B."/>
            <person name="Kopec K.O."/>
            <person name="Synnott J.M."/>
            <person name="Choo C."/>
            <person name="Paponov I."/>
            <person name="Finkler A."/>
            <person name="Soon Heng Tan C."/>
            <person name="Hutchins A.P."/>
            <person name="Weinmeier T."/>
            <person name="Rattei T."/>
            <person name="Chu J.S."/>
            <person name="Gimenez G."/>
            <person name="Irimia M."/>
            <person name="Rigden D.J."/>
            <person name="Fitzpatrick D.A."/>
            <person name="Lorenzo-Morales J."/>
            <person name="Bateman A."/>
            <person name="Chiu C.H."/>
            <person name="Tang P."/>
            <person name="Hegemann P."/>
            <person name="Fromm H."/>
            <person name="Raoult D."/>
            <person name="Greub G."/>
            <person name="Miranda-Saavedra D."/>
            <person name="Chen N."/>
            <person name="Nash P."/>
            <person name="Ginger M.L."/>
            <person name="Horn M."/>
            <person name="Schaap P."/>
            <person name="Caler L."/>
            <person name="Loftus B."/>
        </authorList>
    </citation>
    <scope>NUCLEOTIDE SEQUENCE [LARGE SCALE GENOMIC DNA]</scope>
    <source>
        <strain evidence="2 3">Neff</strain>
    </source>
</reference>
<dbReference type="VEuPathDB" id="AmoebaDB:ACA1_356110"/>
<dbReference type="RefSeq" id="XP_004354007.1">
    <property type="nucleotide sequence ID" value="XM_004353955.1"/>
</dbReference>
<accession>L8HGM3</accession>
<evidence type="ECO:0000256" key="1">
    <source>
        <dbReference type="SAM" id="MobiDB-lite"/>
    </source>
</evidence>
<dbReference type="PANTHER" id="PTHR43558:SF6">
    <property type="entry name" value="REDUCTASE, PUTATIVE (AFU_ORTHOLOGUE AFUA_3G10540)-RELATED"/>
    <property type="match status" value="1"/>
</dbReference>
<dbReference type="AlphaFoldDB" id="L8HGM3"/>
<keyword evidence="3" id="KW-1185">Reference proteome</keyword>
<dbReference type="GeneID" id="14925330"/>
<gene>
    <name evidence="2" type="ORF">ACA1_356110</name>
</gene>
<organism evidence="2 3">
    <name type="scientific">Acanthamoeba castellanii (strain ATCC 30010 / Neff)</name>
    <dbReference type="NCBI Taxonomy" id="1257118"/>
    <lineage>
        <taxon>Eukaryota</taxon>
        <taxon>Amoebozoa</taxon>
        <taxon>Discosea</taxon>
        <taxon>Longamoebia</taxon>
        <taxon>Centramoebida</taxon>
        <taxon>Acanthamoebidae</taxon>
        <taxon>Acanthamoeba</taxon>
    </lineage>
</organism>
<protein>
    <submittedName>
        <fullName evidence="2">Uncharacterized protein</fullName>
    </submittedName>
</protein>
<dbReference type="KEGG" id="acan:ACA1_356110"/>
<feature type="region of interest" description="Disordered" evidence="1">
    <location>
        <begin position="360"/>
        <end position="379"/>
    </location>
</feature>
<feature type="compositionally biased region" description="Basic and acidic residues" evidence="1">
    <location>
        <begin position="360"/>
        <end position="374"/>
    </location>
</feature>
<evidence type="ECO:0000313" key="2">
    <source>
        <dbReference type="EMBL" id="ELR24310.1"/>
    </source>
</evidence>
<feature type="region of interest" description="Disordered" evidence="1">
    <location>
        <begin position="105"/>
        <end position="131"/>
    </location>
</feature>
<dbReference type="Proteomes" id="UP000011083">
    <property type="component" value="Unassembled WGS sequence"/>
</dbReference>